<dbReference type="AlphaFoldDB" id="A0A9N8YZJ2"/>
<accession>A0A9N8YZJ2</accession>
<gene>
    <name evidence="1" type="ORF">AMORRO_LOCUS1264</name>
</gene>
<comment type="caution">
    <text evidence="1">The sequence shown here is derived from an EMBL/GenBank/DDBJ whole genome shotgun (WGS) entry which is preliminary data.</text>
</comment>
<organism evidence="1 2">
    <name type="scientific">Acaulospora morrowiae</name>
    <dbReference type="NCBI Taxonomy" id="94023"/>
    <lineage>
        <taxon>Eukaryota</taxon>
        <taxon>Fungi</taxon>
        <taxon>Fungi incertae sedis</taxon>
        <taxon>Mucoromycota</taxon>
        <taxon>Glomeromycotina</taxon>
        <taxon>Glomeromycetes</taxon>
        <taxon>Diversisporales</taxon>
        <taxon>Acaulosporaceae</taxon>
        <taxon>Acaulospora</taxon>
    </lineage>
</organism>
<proteinExistence type="predicted"/>
<evidence type="ECO:0000313" key="2">
    <source>
        <dbReference type="Proteomes" id="UP000789342"/>
    </source>
</evidence>
<name>A0A9N8YZJ2_9GLOM</name>
<protein>
    <submittedName>
        <fullName evidence="1">13639_t:CDS:1</fullName>
    </submittedName>
</protein>
<dbReference type="Proteomes" id="UP000789342">
    <property type="component" value="Unassembled WGS sequence"/>
</dbReference>
<evidence type="ECO:0000313" key="1">
    <source>
        <dbReference type="EMBL" id="CAG8458207.1"/>
    </source>
</evidence>
<keyword evidence="2" id="KW-1185">Reference proteome</keyword>
<reference evidence="1" key="1">
    <citation type="submission" date="2021-06" db="EMBL/GenBank/DDBJ databases">
        <authorList>
            <person name="Kallberg Y."/>
            <person name="Tangrot J."/>
            <person name="Rosling A."/>
        </authorList>
    </citation>
    <scope>NUCLEOTIDE SEQUENCE</scope>
    <source>
        <strain evidence="1">CL551</strain>
    </source>
</reference>
<sequence>MFHVFLLKPYKLSSEKFERPLLPPVIYIPETKTEEYEASSV</sequence>
<dbReference type="EMBL" id="CAJVPV010000462">
    <property type="protein sequence ID" value="CAG8458207.1"/>
    <property type="molecule type" value="Genomic_DNA"/>
</dbReference>